<dbReference type="OrthoDB" id="5147116at2"/>
<gene>
    <name evidence="2" type="ORF">CBF31_03635</name>
</gene>
<comment type="caution">
    <text evidence="2">The sequence shown here is derived from an EMBL/GenBank/DDBJ whole genome shotgun (WGS) entry which is preliminary data.</text>
</comment>
<sequence length="123" mass="14061">MDNKENAVVFEEARKHLADLTDEQLKERFWELSEEVVEPMLEMGTKYTSPSIERSILLRMGFSSVEATEIVNRVIAEELMGKGAGHIVYRIAKENDLDIRDAGLKLIEGDYWKQVNDIFKGGN</sequence>
<dbReference type="Gene3D" id="6.10.250.2220">
    <property type="match status" value="1"/>
</dbReference>
<dbReference type="Pfam" id="PF16552">
    <property type="entry name" value="OAM_alpha"/>
    <property type="match status" value="1"/>
</dbReference>
<reference evidence="2 3" key="1">
    <citation type="submission" date="2017-05" db="EMBL/GenBank/DDBJ databases">
        <title>Vagococcus spp. assemblies.</title>
        <authorList>
            <person name="Gulvik C.A."/>
        </authorList>
    </citation>
    <scope>NUCLEOTIDE SEQUENCE [LARGE SCALE GENOMIC DNA]</scope>
    <source>
        <strain evidence="2 3">CCUG 41755</strain>
    </source>
</reference>
<dbReference type="GO" id="GO:0003824">
    <property type="term" value="F:catalytic activity"/>
    <property type="evidence" value="ECO:0007669"/>
    <property type="project" value="InterPro"/>
</dbReference>
<dbReference type="SUPFAM" id="SSF51703">
    <property type="entry name" value="Cobalamin (vitamin B12)-dependent enzymes"/>
    <property type="match status" value="1"/>
</dbReference>
<dbReference type="GO" id="GO:0031419">
    <property type="term" value="F:cobalamin binding"/>
    <property type="evidence" value="ECO:0007669"/>
    <property type="project" value="InterPro"/>
</dbReference>
<evidence type="ECO:0000259" key="1">
    <source>
        <dbReference type="Pfam" id="PF16552"/>
    </source>
</evidence>
<keyword evidence="3" id="KW-1185">Reference proteome</keyword>
<name>A0A430AD48_9ENTE</name>
<organism evidence="2 3">
    <name type="scientific">Vagococcus fessus</name>
    <dbReference type="NCBI Taxonomy" id="120370"/>
    <lineage>
        <taxon>Bacteria</taxon>
        <taxon>Bacillati</taxon>
        <taxon>Bacillota</taxon>
        <taxon>Bacilli</taxon>
        <taxon>Lactobacillales</taxon>
        <taxon>Enterococcaceae</taxon>
        <taxon>Vagococcus</taxon>
    </lineage>
</organism>
<evidence type="ECO:0000313" key="2">
    <source>
        <dbReference type="EMBL" id="RSU05118.1"/>
    </source>
</evidence>
<dbReference type="RefSeq" id="WP_126831005.1">
    <property type="nucleotide sequence ID" value="NZ_CBCRYB010000003.1"/>
</dbReference>
<dbReference type="InterPro" id="IPR016176">
    <property type="entry name" value="Cbl-dep_enz_cat"/>
</dbReference>
<dbReference type="AlphaFoldDB" id="A0A430AD48"/>
<proteinExistence type="predicted"/>
<protein>
    <submittedName>
        <fullName evidence="2">Ornithine aminomutase</fullName>
    </submittedName>
</protein>
<dbReference type="Gene3D" id="1.10.8.1000">
    <property type="entry name" value="Ornithine 4,5 aminomutase S component, alpha subunit-like"/>
    <property type="match status" value="1"/>
</dbReference>
<feature type="domain" description="D-Lysine 5,6-aminomutase alpha subunit" evidence="1">
    <location>
        <begin position="10"/>
        <end position="119"/>
    </location>
</feature>
<dbReference type="InterPro" id="IPR015130">
    <property type="entry name" value="Lys-AminoMut_A"/>
</dbReference>
<evidence type="ECO:0000313" key="3">
    <source>
        <dbReference type="Proteomes" id="UP000287101"/>
    </source>
</evidence>
<accession>A0A430AD48</accession>
<dbReference type="EMBL" id="NGJY01000001">
    <property type="protein sequence ID" value="RSU05118.1"/>
    <property type="molecule type" value="Genomic_DNA"/>
</dbReference>
<dbReference type="Proteomes" id="UP000287101">
    <property type="component" value="Unassembled WGS sequence"/>
</dbReference>